<dbReference type="RefSeq" id="WP_160803049.1">
    <property type="nucleotide sequence ID" value="NZ_WUUL01000017.1"/>
</dbReference>
<name>A0A6I4W0D7_9BACL</name>
<accession>A0A6I4W0D7</accession>
<organism evidence="1 2">
    <name type="scientific">Shimazuella alba</name>
    <dbReference type="NCBI Taxonomy" id="2690964"/>
    <lineage>
        <taxon>Bacteria</taxon>
        <taxon>Bacillati</taxon>
        <taxon>Bacillota</taxon>
        <taxon>Bacilli</taxon>
        <taxon>Bacillales</taxon>
        <taxon>Thermoactinomycetaceae</taxon>
        <taxon>Shimazuella</taxon>
    </lineage>
</organism>
<protein>
    <recommendedName>
        <fullName evidence="3">Polyketide cyclase / dehydrase and lipid transport</fullName>
    </recommendedName>
</protein>
<dbReference type="Gene3D" id="3.30.530.20">
    <property type="match status" value="1"/>
</dbReference>
<keyword evidence="2" id="KW-1185">Reference proteome</keyword>
<reference evidence="1 2" key="1">
    <citation type="submission" date="2019-12" db="EMBL/GenBank/DDBJ databases">
        <title>Whole-genome analyses of novel actinobacteria.</title>
        <authorList>
            <person name="Sahin N."/>
            <person name="Saygin H."/>
        </authorList>
    </citation>
    <scope>NUCLEOTIDE SEQUENCE [LARGE SCALE GENOMIC DNA]</scope>
    <source>
        <strain evidence="1 2">KC615</strain>
    </source>
</reference>
<evidence type="ECO:0000313" key="1">
    <source>
        <dbReference type="EMBL" id="MXQ55700.1"/>
    </source>
</evidence>
<dbReference type="AlphaFoldDB" id="A0A6I4W0D7"/>
<comment type="caution">
    <text evidence="1">The sequence shown here is derived from an EMBL/GenBank/DDBJ whole genome shotgun (WGS) entry which is preliminary data.</text>
</comment>
<dbReference type="InterPro" id="IPR023393">
    <property type="entry name" value="START-like_dom_sf"/>
</dbReference>
<sequence>MQQNQVHNSVMIEAPISKVYSYLTEYKNMIHLHPLIEEIRELPSKDSHKSTLEIKDKIPLFGVFPIYKTYKAMVESNPSDFSITMETYTFPQIHIKNELKLQSNEEHTIVLEDKLVETPSLLAKFVMKQVVFSHSNMLTELKKIMEMQKQST</sequence>
<gene>
    <name evidence="1" type="ORF">GSM42_18625</name>
</gene>
<evidence type="ECO:0008006" key="3">
    <source>
        <dbReference type="Google" id="ProtNLM"/>
    </source>
</evidence>
<evidence type="ECO:0000313" key="2">
    <source>
        <dbReference type="Proteomes" id="UP000430692"/>
    </source>
</evidence>
<proteinExistence type="predicted"/>
<dbReference type="SUPFAM" id="SSF55961">
    <property type="entry name" value="Bet v1-like"/>
    <property type="match status" value="1"/>
</dbReference>
<dbReference type="EMBL" id="WUUL01000017">
    <property type="protein sequence ID" value="MXQ55700.1"/>
    <property type="molecule type" value="Genomic_DNA"/>
</dbReference>
<dbReference type="Proteomes" id="UP000430692">
    <property type="component" value="Unassembled WGS sequence"/>
</dbReference>